<sequence length="82" mass="9459">NFDIVAFQEPFVDYFGNTKSLSHFHTVYPPRHRDEPKKTRSVLLIHKRITTGAWTTIPINHADVSAVQLTGDFGTIRIFNIY</sequence>
<organism evidence="1 2">
    <name type="scientific">Dendrothele bispora (strain CBS 962.96)</name>
    <dbReference type="NCBI Taxonomy" id="1314807"/>
    <lineage>
        <taxon>Eukaryota</taxon>
        <taxon>Fungi</taxon>
        <taxon>Dikarya</taxon>
        <taxon>Basidiomycota</taxon>
        <taxon>Agaricomycotina</taxon>
        <taxon>Agaricomycetes</taxon>
        <taxon>Agaricomycetidae</taxon>
        <taxon>Agaricales</taxon>
        <taxon>Agaricales incertae sedis</taxon>
        <taxon>Dendrothele</taxon>
    </lineage>
</organism>
<evidence type="ECO:0008006" key="3">
    <source>
        <dbReference type="Google" id="ProtNLM"/>
    </source>
</evidence>
<dbReference type="SUPFAM" id="SSF56219">
    <property type="entry name" value="DNase I-like"/>
    <property type="match status" value="1"/>
</dbReference>
<dbReference type="OrthoDB" id="2840473at2759"/>
<keyword evidence="2" id="KW-1185">Reference proteome</keyword>
<dbReference type="Proteomes" id="UP000297245">
    <property type="component" value="Unassembled WGS sequence"/>
</dbReference>
<gene>
    <name evidence="1" type="ORF">K435DRAFT_586415</name>
</gene>
<protein>
    <recommendedName>
        <fullName evidence="3">Endonuclease/exonuclease/phosphatase domain-containing protein</fullName>
    </recommendedName>
</protein>
<reference evidence="1 2" key="1">
    <citation type="journal article" date="2019" name="Nat. Ecol. Evol.">
        <title>Megaphylogeny resolves global patterns of mushroom evolution.</title>
        <authorList>
            <person name="Varga T."/>
            <person name="Krizsan K."/>
            <person name="Foldi C."/>
            <person name="Dima B."/>
            <person name="Sanchez-Garcia M."/>
            <person name="Sanchez-Ramirez S."/>
            <person name="Szollosi G.J."/>
            <person name="Szarkandi J.G."/>
            <person name="Papp V."/>
            <person name="Albert L."/>
            <person name="Andreopoulos W."/>
            <person name="Angelini C."/>
            <person name="Antonin V."/>
            <person name="Barry K.W."/>
            <person name="Bougher N.L."/>
            <person name="Buchanan P."/>
            <person name="Buyck B."/>
            <person name="Bense V."/>
            <person name="Catcheside P."/>
            <person name="Chovatia M."/>
            <person name="Cooper J."/>
            <person name="Damon W."/>
            <person name="Desjardin D."/>
            <person name="Finy P."/>
            <person name="Geml J."/>
            <person name="Haridas S."/>
            <person name="Hughes K."/>
            <person name="Justo A."/>
            <person name="Karasinski D."/>
            <person name="Kautmanova I."/>
            <person name="Kiss B."/>
            <person name="Kocsube S."/>
            <person name="Kotiranta H."/>
            <person name="LaButti K.M."/>
            <person name="Lechner B.E."/>
            <person name="Liimatainen K."/>
            <person name="Lipzen A."/>
            <person name="Lukacs Z."/>
            <person name="Mihaltcheva S."/>
            <person name="Morgado L.N."/>
            <person name="Niskanen T."/>
            <person name="Noordeloos M.E."/>
            <person name="Ohm R.A."/>
            <person name="Ortiz-Santana B."/>
            <person name="Ovrebo C."/>
            <person name="Racz N."/>
            <person name="Riley R."/>
            <person name="Savchenko A."/>
            <person name="Shiryaev A."/>
            <person name="Soop K."/>
            <person name="Spirin V."/>
            <person name="Szebenyi C."/>
            <person name="Tomsovsky M."/>
            <person name="Tulloss R.E."/>
            <person name="Uehling J."/>
            <person name="Grigoriev I.V."/>
            <person name="Vagvolgyi C."/>
            <person name="Papp T."/>
            <person name="Martin F.M."/>
            <person name="Miettinen O."/>
            <person name="Hibbett D.S."/>
            <person name="Nagy L.G."/>
        </authorList>
    </citation>
    <scope>NUCLEOTIDE SEQUENCE [LARGE SCALE GENOMIC DNA]</scope>
    <source>
        <strain evidence="1 2">CBS 962.96</strain>
    </source>
</reference>
<accession>A0A4S8MAR0</accession>
<dbReference type="Gene3D" id="3.60.10.10">
    <property type="entry name" value="Endonuclease/exonuclease/phosphatase"/>
    <property type="match status" value="1"/>
</dbReference>
<dbReference type="AlphaFoldDB" id="A0A4S8MAR0"/>
<feature type="non-terminal residue" evidence="1">
    <location>
        <position position="82"/>
    </location>
</feature>
<feature type="non-terminal residue" evidence="1">
    <location>
        <position position="1"/>
    </location>
</feature>
<name>A0A4S8MAR0_DENBC</name>
<dbReference type="EMBL" id="ML179118">
    <property type="protein sequence ID" value="THU99516.1"/>
    <property type="molecule type" value="Genomic_DNA"/>
</dbReference>
<evidence type="ECO:0000313" key="1">
    <source>
        <dbReference type="EMBL" id="THU99516.1"/>
    </source>
</evidence>
<dbReference type="InterPro" id="IPR036691">
    <property type="entry name" value="Endo/exonu/phosph_ase_sf"/>
</dbReference>
<evidence type="ECO:0000313" key="2">
    <source>
        <dbReference type="Proteomes" id="UP000297245"/>
    </source>
</evidence>
<proteinExistence type="predicted"/>